<sequence>MEKSSLKALAREQLAAAQASSSGRSAKTVYGGHEHILRQTVIALDTGQRLDDHDNPGEATVYVLSGRVELASGGTTWEGSPGDLLIVPEARHSLHAIEAACVLLTVAKSR</sequence>
<dbReference type="EMBL" id="JADNYM010000018">
    <property type="protein sequence ID" value="MBG0740571.1"/>
    <property type="molecule type" value="Genomic_DNA"/>
</dbReference>
<dbReference type="Pfam" id="PF07883">
    <property type="entry name" value="Cupin_2"/>
    <property type="match status" value="1"/>
</dbReference>
<dbReference type="InterPro" id="IPR013096">
    <property type="entry name" value="Cupin_2"/>
</dbReference>
<dbReference type="Gene3D" id="2.60.120.10">
    <property type="entry name" value="Jelly Rolls"/>
    <property type="match status" value="1"/>
</dbReference>
<dbReference type="AlphaFoldDB" id="A0A931CR15"/>
<comment type="caution">
    <text evidence="2">The sequence shown here is derived from an EMBL/GenBank/DDBJ whole genome shotgun (WGS) entry which is preliminary data.</text>
</comment>
<keyword evidence="3" id="KW-1185">Reference proteome</keyword>
<organism evidence="2 3">
    <name type="scientific">Arthrobacter terrae</name>
    <dbReference type="NCBI Taxonomy" id="2935737"/>
    <lineage>
        <taxon>Bacteria</taxon>
        <taxon>Bacillati</taxon>
        <taxon>Actinomycetota</taxon>
        <taxon>Actinomycetes</taxon>
        <taxon>Micrococcales</taxon>
        <taxon>Micrococcaceae</taxon>
        <taxon>Arthrobacter</taxon>
    </lineage>
</organism>
<dbReference type="PANTHER" id="PTHR37694">
    <property type="entry name" value="SLR8022 PROTEIN"/>
    <property type="match status" value="1"/>
</dbReference>
<dbReference type="RefSeq" id="WP_196397506.1">
    <property type="nucleotide sequence ID" value="NZ_JADNYM010000018.1"/>
</dbReference>
<dbReference type="InterPro" id="IPR014710">
    <property type="entry name" value="RmlC-like_jellyroll"/>
</dbReference>
<reference evidence="2 3" key="1">
    <citation type="submission" date="2020-11" db="EMBL/GenBank/DDBJ databases">
        <title>Arthrobacter antarcticus sp. nov., isolated from Antarctic Soil.</title>
        <authorList>
            <person name="Li J."/>
        </authorList>
    </citation>
    <scope>NUCLEOTIDE SEQUENCE [LARGE SCALE GENOMIC DNA]</scope>
    <source>
        <strain evidence="2 3">Z1-20</strain>
    </source>
</reference>
<dbReference type="SUPFAM" id="SSF51182">
    <property type="entry name" value="RmlC-like cupins"/>
    <property type="match status" value="1"/>
</dbReference>
<dbReference type="Proteomes" id="UP000655366">
    <property type="component" value="Unassembled WGS sequence"/>
</dbReference>
<evidence type="ECO:0000259" key="1">
    <source>
        <dbReference type="Pfam" id="PF07883"/>
    </source>
</evidence>
<feature type="domain" description="Cupin type-2" evidence="1">
    <location>
        <begin position="43"/>
        <end position="104"/>
    </location>
</feature>
<dbReference type="InterPro" id="IPR011051">
    <property type="entry name" value="RmlC_Cupin_sf"/>
</dbReference>
<accession>A0A931CR15</accession>
<gene>
    <name evidence="2" type="ORF">IV500_14410</name>
</gene>
<dbReference type="PANTHER" id="PTHR37694:SF1">
    <property type="entry name" value="SLR8022 PROTEIN"/>
    <property type="match status" value="1"/>
</dbReference>
<evidence type="ECO:0000313" key="3">
    <source>
        <dbReference type="Proteomes" id="UP000655366"/>
    </source>
</evidence>
<protein>
    <submittedName>
        <fullName evidence="2">Cupin domain-containing protein</fullName>
    </submittedName>
</protein>
<dbReference type="CDD" id="cd02230">
    <property type="entry name" value="cupin_HP0902-like"/>
    <property type="match status" value="1"/>
</dbReference>
<proteinExistence type="predicted"/>
<name>A0A931CR15_9MICC</name>
<evidence type="ECO:0000313" key="2">
    <source>
        <dbReference type="EMBL" id="MBG0740571.1"/>
    </source>
</evidence>